<dbReference type="InterPro" id="IPR018163">
    <property type="entry name" value="Thr/Ala-tRNA-synth_IIc_edit"/>
</dbReference>
<protein>
    <submittedName>
        <fullName evidence="6">DHHA1 domain-containing protein</fullName>
    </submittedName>
</protein>
<dbReference type="SMART" id="SM00863">
    <property type="entry name" value="tRNA_SAD"/>
    <property type="match status" value="1"/>
</dbReference>
<evidence type="ECO:0000313" key="7">
    <source>
        <dbReference type="Proteomes" id="UP001291930"/>
    </source>
</evidence>
<comment type="subcellular location">
    <subcellularLocation>
        <location evidence="2">Cytoplasm</location>
    </subcellularLocation>
</comment>
<dbReference type="PANTHER" id="PTHR43462:SF1">
    <property type="entry name" value="ALANYL-TRNA EDITING PROTEIN AARSD1"/>
    <property type="match status" value="1"/>
</dbReference>
<sequence>MNQKLYYIDAYQQSFTAQIIKQDYDNKGKLYVTLTETAFYPTGGGQPHDTGTLNEASVINVEEVENEIRHFISSELYTKEVTGKINWQRRFDHMQQHTAQHILSAAFWDHFNIPTISFHLGKETITIDLETPELSLETANKALQIANQVVFENHSIHIKWMNLEEAKQFPLRKEPTITENIRVVIIENYDYNGCGGTHPKYTSEVGPIHIIGWERNKGGIRLSFVAGWRALKLMGHHQQIIKDVSKQLNSSADDIPNKVTHLLTSHKENEKALQTMSEKLLFVEANELLQQSENIHAGTLVSKVFTNRSMQEIAKLSAIITEQNEHSITYFVTENEEKLQCVLACGKAITANMNTILKNVLPTIEGKGGGNQKSARGGGNAVITGEEFLAQLIHVSQETV</sequence>
<evidence type="ECO:0000313" key="6">
    <source>
        <dbReference type="EMBL" id="MDZ5606792.1"/>
    </source>
</evidence>
<comment type="cofactor">
    <cofactor evidence="1">
        <name>Zn(2+)</name>
        <dbReference type="ChEBI" id="CHEBI:29105"/>
    </cofactor>
</comment>
<comment type="caution">
    <text evidence="6">The sequence shown here is derived from an EMBL/GenBank/DDBJ whole genome shotgun (WGS) entry which is preliminary data.</text>
</comment>
<keyword evidence="7" id="KW-1185">Reference proteome</keyword>
<evidence type="ECO:0000259" key="5">
    <source>
        <dbReference type="PROSITE" id="PS50860"/>
    </source>
</evidence>
<accession>A0ABU5JUL6</accession>
<dbReference type="Proteomes" id="UP001291930">
    <property type="component" value="Unassembled WGS sequence"/>
</dbReference>
<evidence type="ECO:0000256" key="3">
    <source>
        <dbReference type="ARBA" id="ARBA00022723"/>
    </source>
</evidence>
<dbReference type="Pfam" id="PF07973">
    <property type="entry name" value="tRNA_SAD"/>
    <property type="match status" value="1"/>
</dbReference>
<dbReference type="Gene3D" id="3.10.310.40">
    <property type="match status" value="1"/>
</dbReference>
<evidence type="ECO:0000256" key="1">
    <source>
        <dbReference type="ARBA" id="ARBA00001947"/>
    </source>
</evidence>
<keyword evidence="4" id="KW-0862">Zinc</keyword>
<dbReference type="SUPFAM" id="SSF50447">
    <property type="entry name" value="Translation proteins"/>
    <property type="match status" value="1"/>
</dbReference>
<dbReference type="PROSITE" id="PS50860">
    <property type="entry name" value="AA_TRNA_LIGASE_II_ALA"/>
    <property type="match status" value="1"/>
</dbReference>
<dbReference type="InterPro" id="IPR018165">
    <property type="entry name" value="Ala-tRNA-synth_IIc_core"/>
</dbReference>
<evidence type="ECO:0000256" key="4">
    <source>
        <dbReference type="ARBA" id="ARBA00022833"/>
    </source>
</evidence>
<dbReference type="InterPro" id="IPR051335">
    <property type="entry name" value="Alanyl-tRNA_Editing_Enzymes"/>
</dbReference>
<dbReference type="InterPro" id="IPR009000">
    <property type="entry name" value="Transl_B-barrel_sf"/>
</dbReference>
<name>A0ABU5JUL6_9BACI</name>
<gene>
    <name evidence="6" type="ORF">U2I54_06680</name>
</gene>
<reference evidence="7" key="1">
    <citation type="submission" date="2023-11" db="EMBL/GenBank/DDBJ databases">
        <title>Genome Sequence of Bacillus pseudomycoides stain BUPM19.</title>
        <authorList>
            <person name="Farhat A."/>
        </authorList>
    </citation>
    <scope>NUCLEOTIDE SEQUENCE [LARGE SCALE GENOMIC DNA]</scope>
    <source>
        <strain evidence="7">BUPM19</strain>
    </source>
</reference>
<dbReference type="RefSeq" id="WP_374217168.1">
    <property type="nucleotide sequence ID" value="NZ_JAXOVW010000009.1"/>
</dbReference>
<dbReference type="Gene3D" id="2.40.30.130">
    <property type="match status" value="1"/>
</dbReference>
<dbReference type="EMBL" id="JAXOVW010000009">
    <property type="protein sequence ID" value="MDZ5606792.1"/>
    <property type="molecule type" value="Genomic_DNA"/>
</dbReference>
<keyword evidence="3" id="KW-0479">Metal-binding</keyword>
<dbReference type="SUPFAM" id="SSF55186">
    <property type="entry name" value="ThrRS/AlaRS common domain"/>
    <property type="match status" value="1"/>
</dbReference>
<evidence type="ECO:0000256" key="2">
    <source>
        <dbReference type="ARBA" id="ARBA00004496"/>
    </source>
</evidence>
<proteinExistence type="predicted"/>
<dbReference type="InterPro" id="IPR012947">
    <property type="entry name" value="tRNA_SAD"/>
</dbReference>
<feature type="domain" description="Alanyl-transfer RNA synthetases family profile" evidence="5">
    <location>
        <begin position="1"/>
        <end position="221"/>
    </location>
</feature>
<dbReference type="Gene3D" id="3.30.980.10">
    <property type="entry name" value="Threonyl-trna Synthetase, Chain A, domain 2"/>
    <property type="match status" value="1"/>
</dbReference>
<organism evidence="6 7">
    <name type="scientific">Bacillus bingmayongensis</name>
    <dbReference type="NCBI Taxonomy" id="1150157"/>
    <lineage>
        <taxon>Bacteria</taxon>
        <taxon>Bacillati</taxon>
        <taxon>Bacillota</taxon>
        <taxon>Bacilli</taxon>
        <taxon>Bacillales</taxon>
        <taxon>Bacillaceae</taxon>
        <taxon>Bacillus</taxon>
    </lineage>
</organism>
<dbReference type="PANTHER" id="PTHR43462">
    <property type="entry name" value="ALANYL-TRNA EDITING PROTEIN"/>
    <property type="match status" value="1"/>
</dbReference>